<organism evidence="7 8">
    <name type="scientific">Plakobranchus ocellatus</name>
    <dbReference type="NCBI Taxonomy" id="259542"/>
    <lineage>
        <taxon>Eukaryota</taxon>
        <taxon>Metazoa</taxon>
        <taxon>Spiralia</taxon>
        <taxon>Lophotrochozoa</taxon>
        <taxon>Mollusca</taxon>
        <taxon>Gastropoda</taxon>
        <taxon>Heterobranchia</taxon>
        <taxon>Euthyneura</taxon>
        <taxon>Panpulmonata</taxon>
        <taxon>Sacoglossa</taxon>
        <taxon>Placobranchoidea</taxon>
        <taxon>Plakobranchidae</taxon>
        <taxon>Plakobranchus</taxon>
    </lineage>
</organism>
<dbReference type="PANTHER" id="PTHR23184">
    <property type="entry name" value="TETRATRICOPEPTIDE REPEAT PROTEIN 14"/>
    <property type="match status" value="1"/>
</dbReference>
<dbReference type="InterPro" id="IPR013105">
    <property type="entry name" value="TPR_2"/>
</dbReference>
<evidence type="ECO:0000256" key="3">
    <source>
        <dbReference type="PROSITE-ProRule" id="PRU00339"/>
    </source>
</evidence>
<dbReference type="InterPro" id="IPR039190">
    <property type="entry name" value="TTC14"/>
</dbReference>
<dbReference type="Gene3D" id="2.40.50.140">
    <property type="entry name" value="Nucleic acid-binding proteins"/>
    <property type="match status" value="1"/>
</dbReference>
<dbReference type="InterPro" id="IPR019734">
    <property type="entry name" value="TPR_rpt"/>
</dbReference>
<keyword evidence="4" id="KW-0175">Coiled coil</keyword>
<evidence type="ECO:0000256" key="2">
    <source>
        <dbReference type="ARBA" id="ARBA00022803"/>
    </source>
</evidence>
<feature type="compositionally biased region" description="Low complexity" evidence="5">
    <location>
        <begin position="911"/>
        <end position="922"/>
    </location>
</feature>
<keyword evidence="1" id="KW-0677">Repeat</keyword>
<gene>
    <name evidence="7" type="ORF">PoB_000054300</name>
</gene>
<feature type="compositionally biased region" description="Basic residues" evidence="5">
    <location>
        <begin position="493"/>
        <end position="506"/>
    </location>
</feature>
<feature type="compositionally biased region" description="Basic and acidic residues" evidence="5">
    <location>
        <begin position="1367"/>
        <end position="1445"/>
    </location>
</feature>
<reference evidence="7 8" key="1">
    <citation type="journal article" date="2021" name="Elife">
        <title>Chloroplast acquisition without the gene transfer in kleptoplastic sea slugs, Plakobranchus ocellatus.</title>
        <authorList>
            <person name="Maeda T."/>
            <person name="Takahashi S."/>
            <person name="Yoshida T."/>
            <person name="Shimamura S."/>
            <person name="Takaki Y."/>
            <person name="Nagai Y."/>
            <person name="Toyoda A."/>
            <person name="Suzuki Y."/>
            <person name="Arimoto A."/>
            <person name="Ishii H."/>
            <person name="Satoh N."/>
            <person name="Nishiyama T."/>
            <person name="Hasebe M."/>
            <person name="Maruyama T."/>
            <person name="Minagawa J."/>
            <person name="Obokata J."/>
            <person name="Shigenobu S."/>
        </authorList>
    </citation>
    <scope>NUCLEOTIDE SEQUENCE [LARGE SCALE GENOMIC DNA]</scope>
</reference>
<dbReference type="PROSITE" id="PS50293">
    <property type="entry name" value="TPR_REGION"/>
    <property type="match status" value="2"/>
</dbReference>
<dbReference type="Gene3D" id="1.25.40.10">
    <property type="entry name" value="Tetratricopeptide repeat domain"/>
    <property type="match status" value="1"/>
</dbReference>
<dbReference type="SMART" id="SM00028">
    <property type="entry name" value="TPR"/>
    <property type="match status" value="3"/>
</dbReference>
<dbReference type="EMBL" id="BLXT01000055">
    <property type="protein sequence ID" value="GFN74037.1"/>
    <property type="molecule type" value="Genomic_DNA"/>
</dbReference>
<evidence type="ECO:0000313" key="7">
    <source>
        <dbReference type="EMBL" id="GFN74037.1"/>
    </source>
</evidence>
<evidence type="ECO:0000313" key="8">
    <source>
        <dbReference type="Proteomes" id="UP000735302"/>
    </source>
</evidence>
<evidence type="ECO:0000256" key="1">
    <source>
        <dbReference type="ARBA" id="ARBA00022737"/>
    </source>
</evidence>
<comment type="caution">
    <text evidence="7">The sequence shown here is derived from an EMBL/GenBank/DDBJ whole genome shotgun (WGS) entry which is preliminary data.</text>
</comment>
<dbReference type="Pfam" id="PF07719">
    <property type="entry name" value="TPR_2"/>
    <property type="match status" value="1"/>
</dbReference>
<feature type="coiled-coil region" evidence="4">
    <location>
        <begin position="1289"/>
        <end position="1316"/>
    </location>
</feature>
<feature type="compositionally biased region" description="Low complexity" evidence="5">
    <location>
        <begin position="793"/>
        <end position="803"/>
    </location>
</feature>
<dbReference type="SUPFAM" id="SSF48452">
    <property type="entry name" value="TPR-like"/>
    <property type="match status" value="1"/>
</dbReference>
<feature type="compositionally biased region" description="Basic residues" evidence="5">
    <location>
        <begin position="804"/>
        <end position="837"/>
    </location>
</feature>
<feature type="compositionally biased region" description="Basic residues" evidence="5">
    <location>
        <begin position="1528"/>
        <end position="1550"/>
    </location>
</feature>
<feature type="repeat" description="TPR" evidence="3">
    <location>
        <begin position="368"/>
        <end position="401"/>
    </location>
</feature>
<dbReference type="SUPFAM" id="SSF50249">
    <property type="entry name" value="Nucleic acid-binding proteins"/>
    <property type="match status" value="1"/>
</dbReference>
<feature type="compositionally biased region" description="Basic and acidic residues" evidence="5">
    <location>
        <begin position="463"/>
        <end position="472"/>
    </location>
</feature>
<feature type="region of interest" description="Disordered" evidence="5">
    <location>
        <begin position="1320"/>
        <end position="1451"/>
    </location>
</feature>
<feature type="region of interest" description="Disordered" evidence="5">
    <location>
        <begin position="893"/>
        <end position="1283"/>
    </location>
</feature>
<feature type="compositionally biased region" description="Low complexity" evidence="5">
    <location>
        <begin position="507"/>
        <end position="533"/>
    </location>
</feature>
<feature type="compositionally biased region" description="Basic and acidic residues" evidence="5">
    <location>
        <begin position="1212"/>
        <end position="1226"/>
    </location>
</feature>
<feature type="compositionally biased region" description="Basic and acidic residues" evidence="5">
    <location>
        <begin position="1631"/>
        <end position="1657"/>
    </location>
</feature>
<feature type="region of interest" description="Disordered" evidence="5">
    <location>
        <begin position="1508"/>
        <end position="1583"/>
    </location>
</feature>
<sequence length="1697" mass="193200">MDVKLVGGALQYHGEQLLHSLTDEQGEAPSQNVISYLQRWRPSEPEIKDEAFKRTLCGFIARKSDLLFRPLTEEEKKQHRNVEAVDDSFAIMPPLETFMSTPSYLRREQFWKSLRVNDCVTGVVSAIIDQGLRLTLLCIDKGVCREIDDLDIPAFCPTKELPKLFAKESALDAFQKRDIVRGIVLSVVEETERIIISLKADSVPDEKTYPRIGLITEDDFPVHYRRQSQIQDMSYEEMLQSILGFNNTGNVFSLTQQLEIPSQASYFRFFSRLKIPEKEYAEGLKKWQSQKLAHHSVVQGVEMFKKGDYLEAMQHLNRALQIDTENVEALVARGALYANKESFESAIKDFEQALSLNPKHNNARNYLIETLLTLGRMFEESRDLNEAAKHYENVLKMDPDHAEAAELLKGCRHLMAFQTGADEGKDDIKEKSTIEIADKENAIKDKNSSSSVLKTSAEKLKALIKEDKERKPRSAKKEKRRCSESSSSSRETTKRKQKKKKRRRTNRSSSSSRSDSDSSSSNRSSRSRPSSAESTHKARRKKRGKDKKRRKSKRRRVDSSSSTKQEKPRIESPGQKEKKSKAEGKESKELHYEKDLSNKDMQRASHEDLEKEALFYNKTAAASFLPVSSYDFFSKSTVIPGLGSPSPPHQALPASVQDIPKRGSLLRDSPALKKDSPQSSRLVKAEATGQTPLDAGMQYRNRSRPSYEKNDFRNSDREDKEILTLKTGDLRSDRGGMYESDRDQAAEKRLVMHSPVIKRRDDILLEEREKFYKEKKEEDNTYRRFKASRSRSRSSSSSSSRSGSLRRRGHRSRSGSVKKRQRSYSRNRSWTRSRSRSPHSPANRISREAAAATQERSPIITGVKELDRYLGGAKLLIQKAMGAKGYNSWEDFTAKREKSKSPYFSKRDSRSPPYRRMGSRSPSPRRNKLRSPSPSKFSSHSSSSKRQRERSQSPGSAIFRSTALMRKNSRSPRQSDSKNLPPMKDGLKPISPGNNSPRSPFAGDWRSKASSSRWDRLDQSVKGEKYKLPSSTEARGHTGSGRWDKSRSKSPQSRSRNEEDRKSKGDSSPPQATSSFGKFGPSIKREDISDKSQTAHVKEEAKDAAKSHSHKSKLSQEIKSDKDTVSIRRGSKAEKKLPAKGDAFSFMPRILRKPRMDDPDVNKPLMSSNQLEKDKKLQKQAQKVGDNTGAAETKVKSDGDSNSKIQLIGDVADQKKQNKSRFDGGESKMLSTKIKDSASDRTRSKDLKRNADQDGVEENRKEKGSEADVKNLGKSIQLLDKDMERSVIAKIASLQKGTAEEAKRSLEEELVREIERRVRERLKQQEKDEGSSGRKADPEKAGTKSNSPHASKPFLGEHGTRDNSSSSDERDNREIYKDKRKDDSSKRRDDRYDKHKPKVHQDKKFESRDDKKKRFRDYEETKHNKGKWEQDRSQWSWKGRDDTTWKRGRGMGRGSLLHVREDRRGWSKDYYGNQYFAESGKLLHVGKNFDSHGNAFYVHHNDSRLIDAERSDTTTRPVKQGVRDPRWSRFKSRSRSKSRNRSRSRSHHSRSQSSSSGGGDDQIHLSSKKKQDSCLEISGSSKDNQASVAQGLIKSANNGSFSNTFKGEDGMGDEKVKEKTSSGAASGELEQLTRSRWDIVGKSRWDEDEEQRREKAGKSSQTRKGNADSLTELEKFLLELKQQKKKQWIAEGKLKEN</sequence>
<feature type="compositionally biased region" description="Basic and acidic residues" evidence="5">
    <location>
        <begin position="1013"/>
        <end position="1027"/>
    </location>
</feature>
<feature type="compositionally biased region" description="Basic and acidic residues" evidence="5">
    <location>
        <begin position="1096"/>
        <end position="1106"/>
    </location>
</feature>
<dbReference type="Pfam" id="PF13181">
    <property type="entry name" value="TPR_8"/>
    <property type="match status" value="1"/>
</dbReference>
<feature type="compositionally biased region" description="Polar residues" evidence="5">
    <location>
        <begin position="1596"/>
        <end position="1605"/>
    </location>
</feature>
<feature type="compositionally biased region" description="Basic and acidic residues" evidence="5">
    <location>
        <begin position="564"/>
        <end position="605"/>
    </location>
</feature>
<dbReference type="PROSITE" id="PS50126">
    <property type="entry name" value="S1"/>
    <property type="match status" value="1"/>
</dbReference>
<feature type="region of interest" description="Disordered" evidence="5">
    <location>
        <begin position="463"/>
        <end position="605"/>
    </location>
</feature>
<feature type="compositionally biased region" description="Basic and acidic residues" evidence="5">
    <location>
        <begin position="1114"/>
        <end position="1139"/>
    </location>
</feature>
<feature type="compositionally biased region" description="Basic residues" evidence="5">
    <location>
        <begin position="537"/>
        <end position="556"/>
    </location>
</feature>
<dbReference type="GO" id="GO:0003676">
    <property type="term" value="F:nucleic acid binding"/>
    <property type="evidence" value="ECO:0007669"/>
    <property type="project" value="InterPro"/>
</dbReference>
<feature type="compositionally biased region" description="Low complexity" evidence="5">
    <location>
        <begin position="930"/>
        <end position="942"/>
    </location>
</feature>
<feature type="compositionally biased region" description="Polar residues" evidence="5">
    <location>
        <begin position="1066"/>
        <end position="1076"/>
    </location>
</feature>
<feature type="region of interest" description="Disordered" evidence="5">
    <location>
        <begin position="1596"/>
        <end position="1668"/>
    </location>
</feature>
<feature type="compositionally biased region" description="Basic and acidic residues" evidence="5">
    <location>
        <begin position="1233"/>
        <end position="1271"/>
    </location>
</feature>
<feature type="compositionally biased region" description="Basic and acidic residues" evidence="5">
    <location>
        <begin position="1320"/>
        <end position="1342"/>
    </location>
</feature>
<feature type="compositionally biased region" description="Basic and acidic residues" evidence="5">
    <location>
        <begin position="1055"/>
        <end position="1065"/>
    </location>
</feature>
<dbReference type="Proteomes" id="UP000735302">
    <property type="component" value="Unassembled WGS sequence"/>
</dbReference>
<proteinExistence type="predicted"/>
<feature type="compositionally biased region" description="Basic and acidic residues" evidence="5">
    <location>
        <begin position="705"/>
        <end position="750"/>
    </location>
</feature>
<accession>A0AAV3XUU2</accession>
<feature type="compositionally biased region" description="Basic and acidic residues" evidence="5">
    <location>
        <begin position="1606"/>
        <end position="1620"/>
    </location>
</feature>
<feature type="repeat" description="TPR" evidence="3">
    <location>
        <begin position="327"/>
        <end position="360"/>
    </location>
</feature>
<protein>
    <recommendedName>
        <fullName evidence="6">S1 motif domain-containing protein</fullName>
    </recommendedName>
</protein>
<dbReference type="InterPro" id="IPR011990">
    <property type="entry name" value="TPR-like_helical_dom_sf"/>
</dbReference>
<feature type="domain" description="S1 motif" evidence="6">
    <location>
        <begin position="117"/>
        <end position="199"/>
    </location>
</feature>
<feature type="compositionally biased region" description="Basic and acidic residues" evidence="5">
    <location>
        <begin position="758"/>
        <end position="782"/>
    </location>
</feature>
<feature type="compositionally biased region" description="Basic and acidic residues" evidence="5">
    <location>
        <begin position="893"/>
        <end position="910"/>
    </location>
</feature>
<dbReference type="InterPro" id="IPR003029">
    <property type="entry name" value="S1_domain"/>
</dbReference>
<feature type="compositionally biased region" description="Basic residues" evidence="5">
    <location>
        <begin position="783"/>
        <end position="792"/>
    </location>
</feature>
<keyword evidence="2 3" id="KW-0802">TPR repeat</keyword>
<evidence type="ECO:0000256" key="5">
    <source>
        <dbReference type="SAM" id="MobiDB-lite"/>
    </source>
</evidence>
<feature type="region of interest" description="Disordered" evidence="5">
    <location>
        <begin position="636"/>
        <end position="862"/>
    </location>
</feature>
<evidence type="ECO:0000256" key="4">
    <source>
        <dbReference type="SAM" id="Coils"/>
    </source>
</evidence>
<evidence type="ECO:0000259" key="6">
    <source>
        <dbReference type="PROSITE" id="PS50126"/>
    </source>
</evidence>
<dbReference type="PROSITE" id="PS50005">
    <property type="entry name" value="TPR"/>
    <property type="match status" value="3"/>
</dbReference>
<dbReference type="PANTHER" id="PTHR23184:SF9">
    <property type="entry name" value="TETRATRICOPEPTIDE REPEAT PROTEIN 14"/>
    <property type="match status" value="1"/>
</dbReference>
<feature type="repeat" description="TPR" evidence="3">
    <location>
        <begin position="293"/>
        <end position="326"/>
    </location>
</feature>
<keyword evidence="8" id="KW-1185">Reference proteome</keyword>
<name>A0AAV3XUU2_9GAST</name>
<dbReference type="InterPro" id="IPR012340">
    <property type="entry name" value="NA-bd_OB-fold"/>
</dbReference>